<dbReference type="Pfam" id="PF00339">
    <property type="entry name" value="Arrestin_N"/>
    <property type="match status" value="1"/>
</dbReference>
<dbReference type="InterPro" id="IPR014756">
    <property type="entry name" value="Ig_E-set"/>
</dbReference>
<dbReference type="InterPro" id="IPR014752">
    <property type="entry name" value="Arrestin-like_C"/>
</dbReference>
<dbReference type="CDD" id="cd22952">
    <property type="entry name" value="ART10-like"/>
    <property type="match status" value="1"/>
</dbReference>
<dbReference type="STRING" id="1073089.A0A1L9RKF1"/>
<accession>A0A1L9RKF1</accession>
<evidence type="ECO:0000313" key="2">
    <source>
        <dbReference type="EMBL" id="OJJ35384.1"/>
    </source>
</evidence>
<dbReference type="GO" id="GO:0005829">
    <property type="term" value="C:cytosol"/>
    <property type="evidence" value="ECO:0007669"/>
    <property type="project" value="TreeGrafter"/>
</dbReference>
<dbReference type="InterPro" id="IPR050357">
    <property type="entry name" value="Arrestin_domain-protein"/>
</dbReference>
<dbReference type="SUPFAM" id="SSF81296">
    <property type="entry name" value="E set domains"/>
    <property type="match status" value="1"/>
</dbReference>
<dbReference type="AlphaFoldDB" id="A0A1L9RKF1"/>
<dbReference type="EMBL" id="KV878212">
    <property type="protein sequence ID" value="OJJ35384.1"/>
    <property type="molecule type" value="Genomic_DNA"/>
</dbReference>
<dbReference type="GO" id="GO:0031625">
    <property type="term" value="F:ubiquitin protein ligase binding"/>
    <property type="evidence" value="ECO:0007669"/>
    <property type="project" value="TreeGrafter"/>
</dbReference>
<dbReference type="GO" id="GO:0030674">
    <property type="term" value="F:protein-macromolecule adaptor activity"/>
    <property type="evidence" value="ECO:0007669"/>
    <property type="project" value="TreeGrafter"/>
</dbReference>
<dbReference type="RefSeq" id="XP_040689060.1">
    <property type="nucleotide sequence ID" value="XM_040839428.1"/>
</dbReference>
<dbReference type="OrthoDB" id="3365616at2759"/>
<dbReference type="PANTHER" id="PTHR11188:SF166">
    <property type="entry name" value="ARRESTIN (OR S-ANTIGEN), N-TERMINAL DOMAIN PROTEIN (AFU_ORTHOLOGUE AFUA_7G02050)"/>
    <property type="match status" value="1"/>
</dbReference>
<dbReference type="GO" id="GO:0070086">
    <property type="term" value="P:ubiquitin-dependent endocytosis"/>
    <property type="evidence" value="ECO:0007669"/>
    <property type="project" value="TreeGrafter"/>
</dbReference>
<proteinExistence type="predicted"/>
<dbReference type="GeneID" id="63755276"/>
<evidence type="ECO:0000313" key="3">
    <source>
        <dbReference type="Proteomes" id="UP000184383"/>
    </source>
</evidence>
<organism evidence="2 3">
    <name type="scientific">Aspergillus wentii DTO 134E9</name>
    <dbReference type="NCBI Taxonomy" id="1073089"/>
    <lineage>
        <taxon>Eukaryota</taxon>
        <taxon>Fungi</taxon>
        <taxon>Dikarya</taxon>
        <taxon>Ascomycota</taxon>
        <taxon>Pezizomycotina</taxon>
        <taxon>Eurotiomycetes</taxon>
        <taxon>Eurotiomycetidae</taxon>
        <taxon>Eurotiales</taxon>
        <taxon>Aspergillaceae</taxon>
        <taxon>Aspergillus</taxon>
        <taxon>Aspergillus subgen. Cremei</taxon>
    </lineage>
</organism>
<dbReference type="GO" id="GO:0005886">
    <property type="term" value="C:plasma membrane"/>
    <property type="evidence" value="ECO:0007669"/>
    <property type="project" value="TreeGrafter"/>
</dbReference>
<gene>
    <name evidence="2" type="ORF">ASPWEDRAFT_740237</name>
</gene>
<evidence type="ECO:0000259" key="1">
    <source>
        <dbReference type="Pfam" id="PF00339"/>
    </source>
</evidence>
<feature type="domain" description="Arrestin-like N-terminal" evidence="1">
    <location>
        <begin position="4"/>
        <end position="100"/>
    </location>
</feature>
<dbReference type="VEuPathDB" id="FungiDB:ASPWEDRAFT_740237"/>
<keyword evidence="3" id="KW-1185">Reference proteome</keyword>
<dbReference type="InterPro" id="IPR011021">
    <property type="entry name" value="Arrestin-like_N"/>
</dbReference>
<reference evidence="3" key="1">
    <citation type="journal article" date="2017" name="Genome Biol.">
        <title>Comparative genomics reveals high biological diversity and specific adaptations in the industrially and medically important fungal genus Aspergillus.</title>
        <authorList>
            <person name="de Vries R.P."/>
            <person name="Riley R."/>
            <person name="Wiebenga A."/>
            <person name="Aguilar-Osorio G."/>
            <person name="Amillis S."/>
            <person name="Uchima C.A."/>
            <person name="Anderluh G."/>
            <person name="Asadollahi M."/>
            <person name="Askin M."/>
            <person name="Barry K."/>
            <person name="Battaglia E."/>
            <person name="Bayram O."/>
            <person name="Benocci T."/>
            <person name="Braus-Stromeyer S.A."/>
            <person name="Caldana C."/>
            <person name="Canovas D."/>
            <person name="Cerqueira G.C."/>
            <person name="Chen F."/>
            <person name="Chen W."/>
            <person name="Choi C."/>
            <person name="Clum A."/>
            <person name="Dos Santos R.A."/>
            <person name="Damasio A.R."/>
            <person name="Diallinas G."/>
            <person name="Emri T."/>
            <person name="Fekete E."/>
            <person name="Flipphi M."/>
            <person name="Freyberg S."/>
            <person name="Gallo A."/>
            <person name="Gournas C."/>
            <person name="Habgood R."/>
            <person name="Hainaut M."/>
            <person name="Harispe M.L."/>
            <person name="Henrissat B."/>
            <person name="Hilden K.S."/>
            <person name="Hope R."/>
            <person name="Hossain A."/>
            <person name="Karabika E."/>
            <person name="Karaffa L."/>
            <person name="Karanyi Z."/>
            <person name="Krasevec N."/>
            <person name="Kuo A."/>
            <person name="Kusch H."/>
            <person name="LaButti K."/>
            <person name="Lagendijk E.L."/>
            <person name="Lapidus A."/>
            <person name="Levasseur A."/>
            <person name="Lindquist E."/>
            <person name="Lipzen A."/>
            <person name="Logrieco A.F."/>
            <person name="MacCabe A."/>
            <person name="Maekelae M.R."/>
            <person name="Malavazi I."/>
            <person name="Melin P."/>
            <person name="Meyer V."/>
            <person name="Mielnichuk N."/>
            <person name="Miskei M."/>
            <person name="Molnar A.P."/>
            <person name="Mule G."/>
            <person name="Ngan C.Y."/>
            <person name="Orejas M."/>
            <person name="Orosz E."/>
            <person name="Ouedraogo J.P."/>
            <person name="Overkamp K.M."/>
            <person name="Park H.-S."/>
            <person name="Perrone G."/>
            <person name="Piumi F."/>
            <person name="Punt P.J."/>
            <person name="Ram A.F."/>
            <person name="Ramon A."/>
            <person name="Rauscher S."/>
            <person name="Record E."/>
            <person name="Riano-Pachon D.M."/>
            <person name="Robert V."/>
            <person name="Roehrig J."/>
            <person name="Ruller R."/>
            <person name="Salamov A."/>
            <person name="Salih N.S."/>
            <person name="Samson R.A."/>
            <person name="Sandor E."/>
            <person name="Sanguinetti M."/>
            <person name="Schuetze T."/>
            <person name="Sepcic K."/>
            <person name="Shelest E."/>
            <person name="Sherlock G."/>
            <person name="Sophianopoulou V."/>
            <person name="Squina F.M."/>
            <person name="Sun H."/>
            <person name="Susca A."/>
            <person name="Todd R.B."/>
            <person name="Tsang A."/>
            <person name="Unkles S.E."/>
            <person name="van de Wiele N."/>
            <person name="van Rossen-Uffink D."/>
            <person name="Oliveira J.V."/>
            <person name="Vesth T.C."/>
            <person name="Visser J."/>
            <person name="Yu J.-H."/>
            <person name="Zhou M."/>
            <person name="Andersen M.R."/>
            <person name="Archer D.B."/>
            <person name="Baker S.E."/>
            <person name="Benoit I."/>
            <person name="Brakhage A.A."/>
            <person name="Braus G.H."/>
            <person name="Fischer R."/>
            <person name="Frisvad J.C."/>
            <person name="Goldman G.H."/>
            <person name="Houbraken J."/>
            <person name="Oakley B."/>
            <person name="Pocsi I."/>
            <person name="Scazzocchio C."/>
            <person name="Seiboth B."/>
            <person name="vanKuyk P.A."/>
            <person name="Wortman J."/>
            <person name="Dyer P.S."/>
            <person name="Grigoriev I.V."/>
        </authorList>
    </citation>
    <scope>NUCLEOTIDE SEQUENCE [LARGE SCALE GENOMIC DNA]</scope>
    <source>
        <strain evidence="3">DTO 134E9</strain>
    </source>
</reference>
<dbReference type="PANTHER" id="PTHR11188">
    <property type="entry name" value="ARRESTIN DOMAIN CONTAINING PROTEIN"/>
    <property type="match status" value="1"/>
</dbReference>
<dbReference type="Gene3D" id="2.60.40.640">
    <property type="match status" value="1"/>
</dbReference>
<dbReference type="Proteomes" id="UP000184383">
    <property type="component" value="Unassembled WGS sequence"/>
</dbReference>
<protein>
    <recommendedName>
        <fullName evidence="1">Arrestin-like N-terminal domain-containing protein</fullName>
    </recommendedName>
</protein>
<name>A0A1L9RKF1_ASPWE</name>
<sequence length="365" mass="41214">MELQIRLDREIPIYTNQDAVSGEVILYTESAISVSTINATLSGTATSRLNSGKATEVHHLFDRAQQVFPPQEFIQNVNYSSLTVGCGRHAFPFSIPFPQVSECYKPDMSKNRSKARTWRRPTVHLLRKLPPSTGQRGDAAEINYFVDVTISGRNIPNEWKSSTRDIFFYPLSEPMPYQEPLKEQQSMPVSPRALECPTPLSYQIDIHLLNGPCLILHQPIPLTITITKIGEPNCLICLNDFQTMLVETTHVQTQGVTESFTRFWVVQSTANMNIGIDMDNAPSGSIITLPDGLWASQPLPAMLTPSFEICNIKRSYKLQIRLGLRLGLYQTLVRDFHFPVYVMAPNSTGFESYEREPSIDLIDFK</sequence>